<dbReference type="Proteomes" id="UP000182798">
    <property type="component" value="Unassembled WGS sequence"/>
</dbReference>
<name>A0A1J5TWG7_9GAMM</name>
<proteinExistence type="predicted"/>
<sequence length="76" mass="8523">MLSLCGANVIIKQLIDILSDYQVSLDILKFVKNEQVYILSGYFNIDSHIQRISSNITTKKKENDLGAGKIPNDNPL</sequence>
<dbReference type="EMBL" id="MIQH01000405">
    <property type="protein sequence ID" value="OIR25098.1"/>
    <property type="molecule type" value="Genomic_DNA"/>
</dbReference>
<organism evidence="1 2">
    <name type="scientific">Bathymodiolus thermophilus thioautotrophic gill symbiont</name>
    <dbReference type="NCBI Taxonomy" id="2360"/>
    <lineage>
        <taxon>Bacteria</taxon>
        <taxon>Pseudomonadati</taxon>
        <taxon>Pseudomonadota</taxon>
        <taxon>Gammaproteobacteria</taxon>
        <taxon>sulfur-oxidizing symbionts</taxon>
    </lineage>
</organism>
<gene>
    <name evidence="1" type="ORF">BGC33_05520</name>
</gene>
<dbReference type="AlphaFoldDB" id="A0A1J5TWG7"/>
<dbReference type="RefSeq" id="WP_071563849.1">
    <property type="nucleotide sequence ID" value="NZ_MIQH01000405.1"/>
</dbReference>
<evidence type="ECO:0000313" key="2">
    <source>
        <dbReference type="Proteomes" id="UP000182798"/>
    </source>
</evidence>
<reference evidence="2" key="1">
    <citation type="submission" date="2016-09" db="EMBL/GenBank/DDBJ databases">
        <title>Genome Sequence of Bathymodiolus thermophilus sulfur-oxidizing gill endosymbiont.</title>
        <authorList>
            <person name="Ponnudurai R."/>
            <person name="Kleiner M."/>
            <person name="Sayavedra L."/>
            <person name="Thuermer A."/>
            <person name="Felbeck H."/>
            <person name="Schlueter R."/>
            <person name="Schweder T."/>
            <person name="Markert S."/>
        </authorList>
    </citation>
    <scope>NUCLEOTIDE SEQUENCE [LARGE SCALE GENOMIC DNA]</scope>
    <source>
        <strain evidence="2">BAT/CrabSpa'14</strain>
    </source>
</reference>
<protein>
    <submittedName>
        <fullName evidence="1">Uncharacterized protein</fullName>
    </submittedName>
</protein>
<comment type="caution">
    <text evidence="1">The sequence shown here is derived from an EMBL/GenBank/DDBJ whole genome shotgun (WGS) entry which is preliminary data.</text>
</comment>
<accession>A0A1J5TWG7</accession>
<evidence type="ECO:0000313" key="1">
    <source>
        <dbReference type="EMBL" id="OIR25098.1"/>
    </source>
</evidence>